<dbReference type="RefSeq" id="WP_157572022.1">
    <property type="nucleotide sequence ID" value="NZ_BCWR01000005.1"/>
</dbReference>
<accession>A0A9X4NM84</accession>
<keyword evidence="2" id="KW-1185">Reference proteome</keyword>
<evidence type="ECO:0000313" key="2">
    <source>
        <dbReference type="Proteomes" id="UP001152876"/>
    </source>
</evidence>
<evidence type="ECO:0000313" key="1">
    <source>
        <dbReference type="EMBL" id="MDG5973717.1"/>
    </source>
</evidence>
<protein>
    <submittedName>
        <fullName evidence="1">Uncharacterized protein</fullName>
    </submittedName>
</protein>
<gene>
    <name evidence="1" type="ORF">H010_00550</name>
</gene>
<reference evidence="1" key="1">
    <citation type="submission" date="2013-01" db="EMBL/GenBank/DDBJ databases">
        <title>Genome draft of Hydrogenophaga taeniospiralis 2K1.</title>
        <authorList>
            <person name="Gomila M."/>
            <person name="Lalucat J."/>
        </authorList>
    </citation>
    <scope>NUCLEOTIDE SEQUENCE</scope>
    <source>
        <strain evidence="1">CCUG 15921</strain>
    </source>
</reference>
<name>A0A9X4NM84_9BURK</name>
<sequence length="123" mass="13220">MANPGKPYALKLITGSRRLGRPVATAALPLLQHTPAPPDWLLNAEAVREWHRLVPILMNCGLLNAASSVVLGHLCCVHGAICRTLSAGQQPRAAMVAQYRMMLNDFGLTPATARAAQRKGFTP</sequence>
<proteinExistence type="predicted"/>
<comment type="caution">
    <text evidence="1">The sequence shown here is derived from an EMBL/GenBank/DDBJ whole genome shotgun (WGS) entry which is preliminary data.</text>
</comment>
<dbReference type="EMBL" id="AOGK01000001">
    <property type="protein sequence ID" value="MDG5973717.1"/>
    <property type="molecule type" value="Genomic_DNA"/>
</dbReference>
<dbReference type="OrthoDB" id="6010489at2"/>
<organism evidence="1 2">
    <name type="scientific">Hydrogenophaga taeniospiralis CCUG 15921</name>
    <dbReference type="NCBI Taxonomy" id="1281780"/>
    <lineage>
        <taxon>Bacteria</taxon>
        <taxon>Pseudomonadati</taxon>
        <taxon>Pseudomonadota</taxon>
        <taxon>Betaproteobacteria</taxon>
        <taxon>Burkholderiales</taxon>
        <taxon>Comamonadaceae</taxon>
        <taxon>Hydrogenophaga</taxon>
    </lineage>
</organism>
<dbReference type="Proteomes" id="UP001152876">
    <property type="component" value="Unassembled WGS sequence"/>
</dbReference>
<dbReference type="AlphaFoldDB" id="A0A9X4NM84"/>